<organism evidence="5 6">
    <name type="scientific">Candidatus Ornithomonoglobus merdipullorum</name>
    <dbReference type="NCBI Taxonomy" id="2840895"/>
    <lineage>
        <taxon>Bacteria</taxon>
        <taxon>Bacillati</taxon>
        <taxon>Bacillota</taxon>
        <taxon>Clostridia</taxon>
        <taxon>Candidatus Ornithomonoglobus</taxon>
    </lineage>
</organism>
<accession>A0A9D1SEQ3</accession>
<comment type="caution">
    <text evidence="5">The sequence shown here is derived from an EMBL/GenBank/DDBJ whole genome shotgun (WGS) entry which is preliminary data.</text>
</comment>
<evidence type="ECO:0000256" key="2">
    <source>
        <dbReference type="SAM" id="MobiDB-lite"/>
    </source>
</evidence>
<feature type="domain" description="SbsA Ig-like" evidence="4">
    <location>
        <begin position="1523"/>
        <end position="1608"/>
    </location>
</feature>
<evidence type="ECO:0000259" key="4">
    <source>
        <dbReference type="Pfam" id="PF13205"/>
    </source>
</evidence>
<reference evidence="5" key="1">
    <citation type="submission" date="2020-10" db="EMBL/GenBank/DDBJ databases">
        <authorList>
            <person name="Gilroy R."/>
        </authorList>
    </citation>
    <scope>NUCLEOTIDE SEQUENCE</scope>
    <source>
        <strain evidence="5">USAMLcec3-3695</strain>
    </source>
</reference>
<dbReference type="Proteomes" id="UP000824109">
    <property type="component" value="Unassembled WGS sequence"/>
</dbReference>
<keyword evidence="1 3" id="KW-0732">Signal</keyword>
<evidence type="ECO:0000313" key="6">
    <source>
        <dbReference type="Proteomes" id="UP000824109"/>
    </source>
</evidence>
<feature type="region of interest" description="Disordered" evidence="2">
    <location>
        <begin position="439"/>
        <end position="471"/>
    </location>
</feature>
<protein>
    <submittedName>
        <fullName evidence="5">Ig-like domain-containing protein</fullName>
    </submittedName>
</protein>
<dbReference type="EMBL" id="DVNB01000067">
    <property type="protein sequence ID" value="HIU57411.1"/>
    <property type="molecule type" value="Genomic_DNA"/>
</dbReference>
<feature type="signal peptide" evidence="3">
    <location>
        <begin position="1"/>
        <end position="26"/>
    </location>
</feature>
<dbReference type="InterPro" id="IPR032812">
    <property type="entry name" value="SbsA_Ig"/>
</dbReference>
<evidence type="ECO:0000256" key="3">
    <source>
        <dbReference type="SAM" id="SignalP"/>
    </source>
</evidence>
<dbReference type="Pfam" id="PF13205">
    <property type="entry name" value="Big_5"/>
    <property type="match status" value="1"/>
</dbReference>
<proteinExistence type="predicted"/>
<feature type="chain" id="PRO_5038670692" evidence="3">
    <location>
        <begin position="27"/>
        <end position="1723"/>
    </location>
</feature>
<dbReference type="SUPFAM" id="SSF49899">
    <property type="entry name" value="Concanavalin A-like lectins/glucanases"/>
    <property type="match status" value="1"/>
</dbReference>
<gene>
    <name evidence="5" type="ORF">IAA61_06320</name>
</gene>
<evidence type="ECO:0000256" key="1">
    <source>
        <dbReference type="ARBA" id="ARBA00022729"/>
    </source>
</evidence>
<name>A0A9D1SEQ3_9FIRM</name>
<feature type="region of interest" description="Disordered" evidence="2">
    <location>
        <begin position="873"/>
        <end position="902"/>
    </location>
</feature>
<reference evidence="5" key="2">
    <citation type="journal article" date="2021" name="PeerJ">
        <title>Extensive microbial diversity within the chicken gut microbiome revealed by metagenomics and culture.</title>
        <authorList>
            <person name="Gilroy R."/>
            <person name="Ravi A."/>
            <person name="Getino M."/>
            <person name="Pursley I."/>
            <person name="Horton D.L."/>
            <person name="Alikhan N.F."/>
            <person name="Baker D."/>
            <person name="Gharbi K."/>
            <person name="Hall N."/>
            <person name="Watson M."/>
            <person name="Adriaenssens E.M."/>
            <person name="Foster-Nyarko E."/>
            <person name="Jarju S."/>
            <person name="Secka A."/>
            <person name="Antonio M."/>
            <person name="Oren A."/>
            <person name="Chaudhuri R.R."/>
            <person name="La Ragione R."/>
            <person name="Hildebrand F."/>
            <person name="Pallen M.J."/>
        </authorList>
    </citation>
    <scope>NUCLEOTIDE SEQUENCE</scope>
    <source>
        <strain evidence="5">USAMLcec3-3695</strain>
    </source>
</reference>
<dbReference type="InterPro" id="IPR013320">
    <property type="entry name" value="ConA-like_dom_sf"/>
</dbReference>
<evidence type="ECO:0000313" key="5">
    <source>
        <dbReference type="EMBL" id="HIU57411.1"/>
    </source>
</evidence>
<feature type="compositionally biased region" description="Low complexity" evidence="2">
    <location>
        <begin position="450"/>
        <end position="469"/>
    </location>
</feature>
<sequence>MTKALNLLLAAAIVSSAIVMPVSVSAETVVYEQNVEDTVNLADTQPAERELLNEDFSYENIDEMTAAGWWFEGTDSENFSKMEDGMFRLGLGKGGDNRQAKHTFDPATSGTLTMEWDVATSEYTNAIFKVWGNGGESVFPVYFNPDDSKISVNGTPGTAIGDYIPGETYHCTLVIDMDSKNFAVTVTNAQNEEVASGNFDRPNAKQIEEITLQTWQSGKFNSSDAEASYVGFDNLIITNQENPIRALPINEEFNYSNIDEMTAAGWAMQDLSNNVSEITDNALRLGLNAGQGEQRAKRTFTPVKSGVLTAEWDITPAEPSVYIYFWGNKNEGDGVNNGRIHIMYFDQVNKKIYFNTNGNGNAELEMGAYTPGETYHCEVTADLDDSLLTVTVTDKDGGTVGTRSRALTYTEIQEFTFQIWGSSAEESTYVTIDNFSVTRGAAEPDPEPTEPVQTTEPSAEPTEEPAGPAKLPFSETFDYADIADMKAAGWDASDDENDISEIDNGVFRLGLKADVDNQQYTRKIEEVNSGVLKIEYDVTPAEGVCAYLYTHGSGRTPVFFFQNGQIRIGSTQGDDSLIGSYTNDVTYHCSAELNFSSNTITAEVTSGGETVAEGTKTGINSMVNQITLQTWASPANDTWVGFDNLAVTHEAGAPDPTPTADPEFEEIIYENSFDGVGTLDELSGQEGSGWNRDVGGRQPGLGTDGVIVLREDGANKYLYVNHTTDTLAKTDTICMSYDYPAVTNGQVIYDFDIMTDRTNIAFMRFGYQAHMDYSITPDGEIYNSYWTGDKRLLTDETIQPDRWYHAVITADLTSDYSTLYIEDKETGETIVDVDIPVIGNHTLTRFEIAITDTAKTNMGGAYLDNLKITRTMKDATDPRPLPGDETPAPSTEPTEDPAGPAQLPFSETFDYADMNAMKAAGWEIQNPNDDVSKVENGVFMLGLKAQQDEQRAKRKIEPVTSGVLTAEWDVTPADGVSQYTYFWGNGNNGKPGTINSNIPVMFFDNGGKQIHFNSNGTRGTVIGAYTPGQTYHCRAVADFNNSTLTVTVTNVGGSVVGTASGNVGYNEIQELTFQTWSKPANDTWTAFDNVSITHEEKSPEKLPINDAFDYVDMDEMKAAGWQAAYPDADISKIEDGAFKLGLKAGEDNQQYVRNFEEVVSGIIHIEYDVTPAEGVCAYVWTGSARTPVFYFYDGNIRIGSTSDENAIIGTYTDGATYHCSAELNLYNNTITAKVTQGDETVAEGTRSGINPAADQIVLQIWASPANDTWVAFDNLSITREEVELPPLDETFDSYEDIDAMRAAGWNVVSGYNTSKPGPNSEESAIVGEGEDKAFYLGIDANTDNIQAIRSLNTPIEQGRARLEFDVIPGADTLSYVWMSGTGEGANSGIWNGNRFSLIVFTGGQIGIGASRFNEARLLGNYTAGQKYHCSVVIDLENDTLTAEVESADGTLIGSETVDYKSLAGTDMFTLTGLTLQEWGAAANTGSTFDNITVAKVPEDAPVVSIGSTTFVTDGEESSNYREVSTLTDSIAVNFGAVMDPETITGIKVINSADGSEAAYTAEIDGYVVNLNLTSTLAPNAEYTIVIPAEAANVDGTALGEEARLVFNTVNDVEYNGAIKALTIDGNAVTNISQIKAGTTLAADVKLDNATSENEHAVVIFSFYDENNTLVKTSYEAIELNAGAKFNDTVEYTVDDMTDVKTVKVMLWDGFENIRALDGCTTID</sequence>